<feature type="non-terminal residue" evidence="1">
    <location>
        <position position="1"/>
    </location>
</feature>
<evidence type="ECO:0000313" key="2">
    <source>
        <dbReference type="Proteomes" id="UP000257109"/>
    </source>
</evidence>
<comment type="caution">
    <text evidence="1">The sequence shown here is derived from an EMBL/GenBank/DDBJ whole genome shotgun (WGS) entry which is preliminary data.</text>
</comment>
<reference evidence="1" key="1">
    <citation type="submission" date="2018-05" db="EMBL/GenBank/DDBJ databases">
        <title>Draft genome of Mucuna pruriens seed.</title>
        <authorList>
            <person name="Nnadi N.E."/>
            <person name="Vos R."/>
            <person name="Hasami M.H."/>
            <person name="Devisetty U.K."/>
            <person name="Aguiy J.C."/>
        </authorList>
    </citation>
    <scope>NUCLEOTIDE SEQUENCE [LARGE SCALE GENOMIC DNA]</scope>
    <source>
        <strain evidence="1">JCA_2017</strain>
    </source>
</reference>
<evidence type="ECO:0008006" key="3">
    <source>
        <dbReference type="Google" id="ProtNLM"/>
    </source>
</evidence>
<evidence type="ECO:0000313" key="1">
    <source>
        <dbReference type="EMBL" id="RDY12722.1"/>
    </source>
</evidence>
<dbReference type="AlphaFoldDB" id="A0A371ICC9"/>
<dbReference type="EMBL" id="QJKJ01000418">
    <property type="protein sequence ID" value="RDY12722.1"/>
    <property type="molecule type" value="Genomic_DNA"/>
</dbReference>
<dbReference type="Proteomes" id="UP000257109">
    <property type="component" value="Unassembled WGS sequence"/>
</dbReference>
<dbReference type="OrthoDB" id="1731207at2759"/>
<sequence length="66" mass="7886">MRVDQIFSFQNYLEGGIKYKKRELDMENILELDNKLQRLSEGSKSVDDYHKEMEMTMIIANILEDQ</sequence>
<proteinExistence type="predicted"/>
<protein>
    <recommendedName>
        <fullName evidence="3">Retrotransposon gag domain-containing protein</fullName>
    </recommendedName>
</protein>
<name>A0A371ICC9_MUCPR</name>
<organism evidence="1 2">
    <name type="scientific">Mucuna pruriens</name>
    <name type="common">Velvet bean</name>
    <name type="synonym">Dolichos pruriens</name>
    <dbReference type="NCBI Taxonomy" id="157652"/>
    <lineage>
        <taxon>Eukaryota</taxon>
        <taxon>Viridiplantae</taxon>
        <taxon>Streptophyta</taxon>
        <taxon>Embryophyta</taxon>
        <taxon>Tracheophyta</taxon>
        <taxon>Spermatophyta</taxon>
        <taxon>Magnoliopsida</taxon>
        <taxon>eudicotyledons</taxon>
        <taxon>Gunneridae</taxon>
        <taxon>Pentapetalae</taxon>
        <taxon>rosids</taxon>
        <taxon>fabids</taxon>
        <taxon>Fabales</taxon>
        <taxon>Fabaceae</taxon>
        <taxon>Papilionoideae</taxon>
        <taxon>50 kb inversion clade</taxon>
        <taxon>NPAAA clade</taxon>
        <taxon>indigoferoid/millettioid clade</taxon>
        <taxon>Phaseoleae</taxon>
        <taxon>Mucuna</taxon>
    </lineage>
</organism>
<accession>A0A371ICC9</accession>
<keyword evidence="2" id="KW-1185">Reference proteome</keyword>
<gene>
    <name evidence="1" type="ORF">CR513_02444</name>
</gene>